<sequence>MLHHVSLGVRAIDASATFYDAALGALGDVRVWSDLEPGTRDQAVGYGRPGGEGCLALERVMSVEVSAKRPVARRDKACALPMLAAWARRATRSRRATGHFPEGWPSAARSTRHAACLGASHAGATQHPLRTADGQRISSQRT</sequence>
<dbReference type="KEGG" id="xcf:J172_00912"/>
<dbReference type="GeneID" id="69984228"/>
<protein>
    <submittedName>
        <fullName evidence="2">Uncharacterized protein</fullName>
    </submittedName>
</protein>
<dbReference type="KEGG" id="xcu:J159_00918"/>
<accession>A0A0U5F8T7</accession>
<proteinExistence type="predicted"/>
<dbReference type="Proteomes" id="UP000052230">
    <property type="component" value="Unassembled WGS sequence"/>
</dbReference>
<organism evidence="2 3">
    <name type="scientific">Xanthomonas citri pv. citri</name>
    <dbReference type="NCBI Taxonomy" id="611301"/>
    <lineage>
        <taxon>Bacteria</taxon>
        <taxon>Pseudomonadati</taxon>
        <taxon>Pseudomonadota</taxon>
        <taxon>Gammaproteobacteria</taxon>
        <taxon>Lysobacterales</taxon>
        <taxon>Lysobacteraceae</taxon>
        <taxon>Xanthomonas</taxon>
    </lineage>
</organism>
<comment type="caution">
    <text evidence="2">The sequence shown here is derived from an EMBL/GenBank/DDBJ whole genome shotgun (WGS) entry which is preliminary data.</text>
</comment>
<dbReference type="Gene3D" id="3.10.180.10">
    <property type="entry name" value="2,3-Dihydroxybiphenyl 1,2-Dioxygenase, domain 1"/>
    <property type="match status" value="1"/>
</dbReference>
<dbReference type="PATRIC" id="fig|434928.28.peg.900"/>
<reference evidence="2 3" key="1">
    <citation type="submission" date="2014-09" db="EMBL/GenBank/DDBJ databases">
        <authorList>
            <person name="Regsiter A."/>
        </authorList>
    </citation>
    <scope>NUCLEOTIDE SEQUENCE [LARGE SCALE GENOMIC DNA]</scope>
</reference>
<dbReference type="KEGG" id="xcm:J164_00917"/>
<evidence type="ECO:0000256" key="1">
    <source>
        <dbReference type="SAM" id="MobiDB-lite"/>
    </source>
</evidence>
<dbReference type="RefSeq" id="WP_015462875.1">
    <property type="nucleotide sequence ID" value="NZ_CAVLHM010000051.1"/>
</dbReference>
<name>A0A0U5F8T7_XANCI</name>
<keyword evidence="3" id="KW-1185">Reference proteome</keyword>
<feature type="region of interest" description="Disordered" evidence="1">
    <location>
        <begin position="120"/>
        <end position="142"/>
    </location>
</feature>
<evidence type="ECO:0000313" key="2">
    <source>
        <dbReference type="EMBL" id="CEG14568.1"/>
    </source>
</evidence>
<dbReference type="AlphaFoldDB" id="A0A0U5F8T7"/>
<dbReference type="InterPro" id="IPR029068">
    <property type="entry name" value="Glyas_Bleomycin-R_OHBP_Dase"/>
</dbReference>
<dbReference type="SUPFAM" id="SSF54593">
    <property type="entry name" value="Glyoxalase/Bleomycin resistance protein/Dihydroxybiphenyl dioxygenase"/>
    <property type="match status" value="1"/>
</dbReference>
<dbReference type="EMBL" id="CCXZ01000024">
    <property type="protein sequence ID" value="CEG14568.1"/>
    <property type="molecule type" value="Genomic_DNA"/>
</dbReference>
<dbReference type="KEGG" id="xcn:J169_00917"/>
<dbReference type="KEGG" id="xcw:J162_00917"/>
<dbReference type="KEGG" id="xcr:J163_00917"/>
<evidence type="ECO:0000313" key="3">
    <source>
        <dbReference type="Proteomes" id="UP000052230"/>
    </source>
</evidence>
<gene>
    <name evidence="2" type="ORF">XAC3562_120032</name>
</gene>